<dbReference type="GO" id="GO:0003676">
    <property type="term" value="F:nucleic acid binding"/>
    <property type="evidence" value="ECO:0007669"/>
    <property type="project" value="InterPro"/>
</dbReference>
<keyword evidence="2" id="KW-1185">Reference proteome</keyword>
<evidence type="ECO:0008006" key="3">
    <source>
        <dbReference type="Google" id="ProtNLM"/>
    </source>
</evidence>
<dbReference type="Proteomes" id="UP000298324">
    <property type="component" value="Unassembled WGS sequence"/>
</dbReference>
<dbReference type="GO" id="GO:0008168">
    <property type="term" value="F:methyltransferase activity"/>
    <property type="evidence" value="ECO:0007669"/>
    <property type="project" value="InterPro"/>
</dbReference>
<organism evidence="1 2">
    <name type="scientific">Pelotomaculum schinkii</name>
    <dbReference type="NCBI Taxonomy" id="78350"/>
    <lineage>
        <taxon>Bacteria</taxon>
        <taxon>Bacillati</taxon>
        <taxon>Bacillota</taxon>
        <taxon>Clostridia</taxon>
        <taxon>Eubacteriales</taxon>
        <taxon>Desulfotomaculaceae</taxon>
        <taxon>Pelotomaculum</taxon>
    </lineage>
</organism>
<comment type="caution">
    <text evidence="1">The sequence shown here is derived from an EMBL/GenBank/DDBJ whole genome shotgun (WGS) entry which is preliminary data.</text>
</comment>
<dbReference type="InterPro" id="IPR029063">
    <property type="entry name" value="SAM-dependent_MTases_sf"/>
</dbReference>
<dbReference type="Gene3D" id="3.40.50.150">
    <property type="entry name" value="Vaccinia Virus protein VP39"/>
    <property type="match status" value="2"/>
</dbReference>
<dbReference type="GO" id="GO:0032259">
    <property type="term" value="P:methylation"/>
    <property type="evidence" value="ECO:0007669"/>
    <property type="project" value="InterPro"/>
</dbReference>
<dbReference type="RefSeq" id="WP_134218814.1">
    <property type="nucleotide sequence ID" value="NZ_QFGA01000003.1"/>
</dbReference>
<evidence type="ECO:0000313" key="1">
    <source>
        <dbReference type="EMBL" id="TEB04553.1"/>
    </source>
</evidence>
<name>A0A4Y7R720_9FIRM</name>
<evidence type="ECO:0000313" key="2">
    <source>
        <dbReference type="Proteomes" id="UP000298324"/>
    </source>
</evidence>
<protein>
    <recommendedName>
        <fullName evidence="3">DNA methylase</fullName>
    </recommendedName>
</protein>
<proteinExistence type="predicted"/>
<dbReference type="AlphaFoldDB" id="A0A4Y7R720"/>
<accession>A0A4Y7R720</accession>
<dbReference type="InterPro" id="IPR002052">
    <property type="entry name" value="DNA_methylase_N6_adenine_CS"/>
</dbReference>
<dbReference type="EMBL" id="QFGA01000003">
    <property type="protein sequence ID" value="TEB04553.1"/>
    <property type="molecule type" value="Genomic_DNA"/>
</dbReference>
<dbReference type="SUPFAM" id="SSF53335">
    <property type="entry name" value="S-adenosyl-L-methionine-dependent methyltransferases"/>
    <property type="match status" value="2"/>
</dbReference>
<gene>
    <name evidence="1" type="ORF">Psch_03313</name>
</gene>
<sequence>MIEKDFDIPFISDLALYEKQIQQNYRPIIAVHKWFARRPGTLFRGLLLSEFVEGALKDNFYKAHTLKGIKIADPFMGGGTPLIEANRLGCDITGYDINPMAYWIVRQEIEHLDLESYRKAAVDLQQRLENEVGSFYRTICMECGSPNAHVKYFIWVKTLKCDECGSIYDLLPGFLLAGNQRHPKNVIICSACGELNEVEDRKQPGFCHACGVVLKINGPATRNRCECPHCGKINIYPKPLDGAPQHRMIAIEYHCPLCKPNHQGRFFKKPDREDLEKYEIASETWRRLNPSFVPDDEIPPGDETDRLLRWGYRRYREMFNERQLLGLELSCQAISGHSEEKIRNALATNLSDLLRYQNMLCRYDSMALKSLDIFSIHGFPVGLMQCESNLLGIPNGEKGSNIGSGGWSNIILKYDHAKAYCANPFEIRHQGGRKVQVAIRGEWIGEHRNTSMSPEDRNVALHCCSSTFIDLPPESLDAVITDPPYFANVQYAELMDFCYVWLRRLAIDTSGVFNKSSTRDIEELTGNITMERGLSHFTEGMAAIFAKVACSLKEGAPLVFTYHHNKIEAYLPVAVAILDAGLTCSASIPCPAEMGASIHINGTGSSIIDTVFVCRSTGTVPRRTIVSKSQEIAELVREDLELILKGNVKLTHGDIRCIAYGHLIRLAVWNLRKNWDIDVSASEKMKVVAQAINKLGGWPSIERFLSDVLANAPCYQSLIAHEKQESYGGEEDEISF</sequence>
<dbReference type="PROSITE" id="PS00092">
    <property type="entry name" value="N6_MTASE"/>
    <property type="match status" value="1"/>
</dbReference>
<reference evidence="1 2" key="1">
    <citation type="journal article" date="2018" name="Environ. Microbiol.">
        <title>Novel energy conservation strategies and behaviour of Pelotomaculum schinkii driving syntrophic propionate catabolism.</title>
        <authorList>
            <person name="Hidalgo-Ahumada C.A.P."/>
            <person name="Nobu M.K."/>
            <person name="Narihiro T."/>
            <person name="Tamaki H."/>
            <person name="Liu W.T."/>
            <person name="Kamagata Y."/>
            <person name="Stams A.J.M."/>
            <person name="Imachi H."/>
            <person name="Sousa D.Z."/>
        </authorList>
    </citation>
    <scope>NUCLEOTIDE SEQUENCE [LARGE SCALE GENOMIC DNA]</scope>
    <source>
        <strain evidence="1 2">HH</strain>
    </source>
</reference>